<dbReference type="GO" id="GO:0046872">
    <property type="term" value="F:metal ion binding"/>
    <property type="evidence" value="ECO:0007669"/>
    <property type="project" value="UniProtKB-KW"/>
</dbReference>
<keyword evidence="3" id="KW-0540">Nuclease</keyword>
<dbReference type="Gene3D" id="3.40.390.30">
    <property type="entry name" value="Metalloproteases ('zincins'), catalytic domain"/>
    <property type="match status" value="1"/>
</dbReference>
<proteinExistence type="inferred from homology"/>
<accession>A0A0S8FT82</accession>
<evidence type="ECO:0000256" key="3">
    <source>
        <dbReference type="ARBA" id="ARBA00022722"/>
    </source>
</evidence>
<dbReference type="InterPro" id="IPR023091">
    <property type="entry name" value="MetalPrtase_cat_dom_sf_prd"/>
</dbReference>
<comment type="similarity">
    <text evidence="2">Belongs to the endoribonuclease YbeY family.</text>
</comment>
<gene>
    <name evidence="8" type="ORF">AMJ83_04620</name>
</gene>
<evidence type="ECO:0000256" key="4">
    <source>
        <dbReference type="ARBA" id="ARBA00022723"/>
    </source>
</evidence>
<organism evidence="8 9">
    <name type="scientific">candidate division WOR_3 bacterium SM23_42</name>
    <dbReference type="NCBI Taxonomy" id="1703779"/>
    <lineage>
        <taxon>Bacteria</taxon>
        <taxon>Bacteria division WOR-3</taxon>
    </lineage>
</organism>
<dbReference type="SUPFAM" id="SSF55486">
    <property type="entry name" value="Metalloproteases ('zincins'), catalytic domain"/>
    <property type="match status" value="1"/>
</dbReference>
<keyword evidence="4" id="KW-0479">Metal-binding</keyword>
<evidence type="ECO:0000256" key="1">
    <source>
        <dbReference type="ARBA" id="ARBA00001947"/>
    </source>
</evidence>
<evidence type="ECO:0000256" key="6">
    <source>
        <dbReference type="ARBA" id="ARBA00022801"/>
    </source>
</evidence>
<keyword evidence="5" id="KW-0255">Endonuclease</keyword>
<dbReference type="Pfam" id="PF02130">
    <property type="entry name" value="YbeY"/>
    <property type="match status" value="1"/>
</dbReference>
<dbReference type="EMBL" id="LJUJ01000007">
    <property type="protein sequence ID" value="KPK63960.1"/>
    <property type="molecule type" value="Genomic_DNA"/>
</dbReference>
<dbReference type="STRING" id="1703779.AMJ83_04620"/>
<dbReference type="GO" id="GO:0006364">
    <property type="term" value="P:rRNA processing"/>
    <property type="evidence" value="ECO:0007669"/>
    <property type="project" value="InterPro"/>
</dbReference>
<evidence type="ECO:0000256" key="5">
    <source>
        <dbReference type="ARBA" id="ARBA00022759"/>
    </source>
</evidence>
<keyword evidence="6" id="KW-0378">Hydrolase</keyword>
<evidence type="ECO:0000313" key="8">
    <source>
        <dbReference type="EMBL" id="KPK63960.1"/>
    </source>
</evidence>
<sequence length="123" mass="14532">MRINIYKASGSMRVEKGRVRRLLRRALGDEGKDFSEINVILADDQYLRGLNETWFRKKHSTNVISFNLGDVAEIYVSQDRARDVEELYYFILHGLLHVIGYHHRDEKESLCMEKKCLEYLAHE</sequence>
<comment type="caution">
    <text evidence="8">The sequence shown here is derived from an EMBL/GenBank/DDBJ whole genome shotgun (WGS) entry which is preliminary data.</text>
</comment>
<dbReference type="InterPro" id="IPR002036">
    <property type="entry name" value="YbeY"/>
</dbReference>
<reference evidence="8 9" key="1">
    <citation type="journal article" date="2015" name="Microbiome">
        <title>Genomic resolution of linkages in carbon, nitrogen, and sulfur cycling among widespread estuary sediment bacteria.</title>
        <authorList>
            <person name="Baker B.J."/>
            <person name="Lazar C.S."/>
            <person name="Teske A.P."/>
            <person name="Dick G.J."/>
        </authorList>
    </citation>
    <scope>NUCLEOTIDE SEQUENCE [LARGE SCALE GENOMIC DNA]</scope>
    <source>
        <strain evidence="8">SM23_42</strain>
    </source>
</reference>
<protein>
    <submittedName>
        <fullName evidence="8">Uncharacterized protein</fullName>
    </submittedName>
</protein>
<dbReference type="Proteomes" id="UP000051373">
    <property type="component" value="Unassembled WGS sequence"/>
</dbReference>
<keyword evidence="7" id="KW-0862">Zinc</keyword>
<dbReference type="AlphaFoldDB" id="A0A0S8FT82"/>
<evidence type="ECO:0000256" key="2">
    <source>
        <dbReference type="ARBA" id="ARBA00010875"/>
    </source>
</evidence>
<comment type="cofactor">
    <cofactor evidence="1">
        <name>Zn(2+)</name>
        <dbReference type="ChEBI" id="CHEBI:29105"/>
    </cofactor>
</comment>
<evidence type="ECO:0000313" key="9">
    <source>
        <dbReference type="Proteomes" id="UP000051373"/>
    </source>
</evidence>
<dbReference type="GO" id="GO:0004222">
    <property type="term" value="F:metalloendopeptidase activity"/>
    <property type="evidence" value="ECO:0007669"/>
    <property type="project" value="InterPro"/>
</dbReference>
<evidence type="ECO:0000256" key="7">
    <source>
        <dbReference type="ARBA" id="ARBA00022833"/>
    </source>
</evidence>
<name>A0A0S8FT82_UNCW3</name>
<dbReference type="GO" id="GO:0004519">
    <property type="term" value="F:endonuclease activity"/>
    <property type="evidence" value="ECO:0007669"/>
    <property type="project" value="UniProtKB-KW"/>
</dbReference>